<comment type="caution">
    <text evidence="3">The sequence shown here is derived from an EMBL/GenBank/DDBJ whole genome shotgun (WGS) entry which is preliminary data.</text>
</comment>
<feature type="chain" id="PRO_5005856839" evidence="2">
    <location>
        <begin position="23"/>
        <end position="109"/>
    </location>
</feature>
<feature type="compositionally biased region" description="Basic and acidic residues" evidence="1">
    <location>
        <begin position="27"/>
        <end position="36"/>
    </location>
</feature>
<dbReference type="Proteomes" id="UP000038010">
    <property type="component" value="Unassembled WGS sequence"/>
</dbReference>
<evidence type="ECO:0000313" key="3">
    <source>
        <dbReference type="EMBL" id="KPI42499.1"/>
    </source>
</evidence>
<dbReference type="VEuPathDB" id="FungiDB:AB675_9485"/>
<dbReference type="RefSeq" id="XP_018002462.1">
    <property type="nucleotide sequence ID" value="XM_018150022.1"/>
</dbReference>
<sequence length="109" mass="11957">MANLSSLWFCLVFVCLLARAHGSSRPLTKDDDREFSPVDDNLEDPIPVASYPRARSSLSEAQATIQSTSRVTETAQTVTPRHSEVPNLIGKAHIAPFVPFADVLVMIHP</sequence>
<reference evidence="3 4" key="1">
    <citation type="submission" date="2015-06" db="EMBL/GenBank/DDBJ databases">
        <title>Draft genome of the ant-associated black yeast Phialophora attae CBS 131958.</title>
        <authorList>
            <person name="Moreno L.F."/>
            <person name="Stielow B.J."/>
            <person name="de Hoog S."/>
            <person name="Vicente V.A."/>
            <person name="Weiss V.A."/>
            <person name="de Vries M."/>
            <person name="Cruz L.M."/>
            <person name="Souza E.M."/>
        </authorList>
    </citation>
    <scope>NUCLEOTIDE SEQUENCE [LARGE SCALE GENOMIC DNA]</scope>
    <source>
        <strain evidence="3 4">CBS 131958</strain>
    </source>
</reference>
<gene>
    <name evidence="3" type="ORF">AB675_9485</name>
</gene>
<dbReference type="GeneID" id="28741902"/>
<protein>
    <submittedName>
        <fullName evidence="3">Uncharacterized protein</fullName>
    </submittedName>
</protein>
<organism evidence="3 4">
    <name type="scientific">Cyphellophora attinorum</name>
    <dbReference type="NCBI Taxonomy" id="1664694"/>
    <lineage>
        <taxon>Eukaryota</taxon>
        <taxon>Fungi</taxon>
        <taxon>Dikarya</taxon>
        <taxon>Ascomycota</taxon>
        <taxon>Pezizomycotina</taxon>
        <taxon>Eurotiomycetes</taxon>
        <taxon>Chaetothyriomycetidae</taxon>
        <taxon>Chaetothyriales</taxon>
        <taxon>Cyphellophoraceae</taxon>
        <taxon>Cyphellophora</taxon>
    </lineage>
</organism>
<evidence type="ECO:0000256" key="1">
    <source>
        <dbReference type="SAM" id="MobiDB-lite"/>
    </source>
</evidence>
<proteinExistence type="predicted"/>
<evidence type="ECO:0000313" key="4">
    <source>
        <dbReference type="Proteomes" id="UP000038010"/>
    </source>
</evidence>
<feature type="region of interest" description="Disordered" evidence="1">
    <location>
        <begin position="23"/>
        <end position="43"/>
    </location>
</feature>
<name>A0A0N0NPG0_9EURO</name>
<accession>A0A0N0NPG0</accession>
<feature type="signal peptide" evidence="2">
    <location>
        <begin position="1"/>
        <end position="22"/>
    </location>
</feature>
<evidence type="ECO:0000256" key="2">
    <source>
        <dbReference type="SAM" id="SignalP"/>
    </source>
</evidence>
<dbReference type="EMBL" id="LFJN01000007">
    <property type="protein sequence ID" value="KPI42499.1"/>
    <property type="molecule type" value="Genomic_DNA"/>
</dbReference>
<keyword evidence="4" id="KW-1185">Reference proteome</keyword>
<keyword evidence="2" id="KW-0732">Signal</keyword>
<dbReference type="AlphaFoldDB" id="A0A0N0NPG0"/>